<accession>A0A453RMW1</accession>
<feature type="domain" description="NF-kappa-B-activating protein C-terminal" evidence="3">
    <location>
        <begin position="189"/>
        <end position="288"/>
    </location>
</feature>
<reference evidence="4" key="4">
    <citation type="submission" date="2019-03" db="UniProtKB">
        <authorList>
            <consortium name="EnsemblPlants"/>
        </authorList>
    </citation>
    <scope>IDENTIFICATION</scope>
</reference>
<organism evidence="4 5">
    <name type="scientific">Aegilops tauschii subsp. strangulata</name>
    <name type="common">Goatgrass</name>
    <dbReference type="NCBI Taxonomy" id="200361"/>
    <lineage>
        <taxon>Eukaryota</taxon>
        <taxon>Viridiplantae</taxon>
        <taxon>Streptophyta</taxon>
        <taxon>Embryophyta</taxon>
        <taxon>Tracheophyta</taxon>
        <taxon>Spermatophyta</taxon>
        <taxon>Magnoliopsida</taxon>
        <taxon>Liliopsida</taxon>
        <taxon>Poales</taxon>
        <taxon>Poaceae</taxon>
        <taxon>BOP clade</taxon>
        <taxon>Pooideae</taxon>
        <taxon>Triticodae</taxon>
        <taxon>Triticeae</taxon>
        <taxon>Triticinae</taxon>
        <taxon>Aegilops</taxon>
    </lineage>
</organism>
<reference evidence="5" key="2">
    <citation type="journal article" date="2017" name="Nat. Plants">
        <title>The Aegilops tauschii genome reveals multiple impacts of transposons.</title>
        <authorList>
            <person name="Zhao G."/>
            <person name="Zou C."/>
            <person name="Li K."/>
            <person name="Wang K."/>
            <person name="Li T."/>
            <person name="Gao L."/>
            <person name="Zhang X."/>
            <person name="Wang H."/>
            <person name="Yang Z."/>
            <person name="Liu X."/>
            <person name="Jiang W."/>
            <person name="Mao L."/>
            <person name="Kong X."/>
            <person name="Jiao Y."/>
            <person name="Jia J."/>
        </authorList>
    </citation>
    <scope>NUCLEOTIDE SEQUENCE [LARGE SCALE GENOMIC DNA]</scope>
    <source>
        <strain evidence="5">cv. AL8/78</strain>
    </source>
</reference>
<dbReference type="GO" id="GO:0005634">
    <property type="term" value="C:nucleus"/>
    <property type="evidence" value="ECO:0007669"/>
    <property type="project" value="TreeGrafter"/>
</dbReference>
<feature type="compositionally biased region" description="Basic residues" evidence="2">
    <location>
        <begin position="112"/>
        <end position="127"/>
    </location>
</feature>
<protein>
    <recommendedName>
        <fullName evidence="3">NF-kappa-B-activating protein C-terminal domain-containing protein</fullName>
    </recommendedName>
</protein>
<reference evidence="4" key="3">
    <citation type="journal article" date="2017" name="Nature">
        <title>Genome sequence of the progenitor of the wheat D genome Aegilops tauschii.</title>
        <authorList>
            <person name="Luo M.C."/>
            <person name="Gu Y.Q."/>
            <person name="Puiu D."/>
            <person name="Wang H."/>
            <person name="Twardziok S.O."/>
            <person name="Deal K.R."/>
            <person name="Huo N."/>
            <person name="Zhu T."/>
            <person name="Wang L."/>
            <person name="Wang Y."/>
            <person name="McGuire P.E."/>
            <person name="Liu S."/>
            <person name="Long H."/>
            <person name="Ramasamy R.K."/>
            <person name="Rodriguez J.C."/>
            <person name="Van S.L."/>
            <person name="Yuan L."/>
            <person name="Wang Z."/>
            <person name="Xia Z."/>
            <person name="Xiao L."/>
            <person name="Anderson O.D."/>
            <person name="Ouyang S."/>
            <person name="Liang Y."/>
            <person name="Zimin A.V."/>
            <person name="Pertea G."/>
            <person name="Qi P."/>
            <person name="Bennetzen J.L."/>
            <person name="Dai X."/>
            <person name="Dawson M.W."/>
            <person name="Muller H.G."/>
            <person name="Kugler K."/>
            <person name="Rivarola-Duarte L."/>
            <person name="Spannagl M."/>
            <person name="Mayer K.F.X."/>
            <person name="Lu F.H."/>
            <person name="Bevan M.W."/>
            <person name="Leroy P."/>
            <person name="Li P."/>
            <person name="You F.M."/>
            <person name="Sun Q."/>
            <person name="Liu Z."/>
            <person name="Lyons E."/>
            <person name="Wicker T."/>
            <person name="Salzberg S.L."/>
            <person name="Devos K.M."/>
            <person name="Dvorak J."/>
        </authorList>
    </citation>
    <scope>NUCLEOTIDE SEQUENCE [LARGE SCALE GENOMIC DNA]</scope>
    <source>
        <strain evidence="4">cv. AL8/78</strain>
    </source>
</reference>
<dbReference type="EnsemblPlants" id="AET7Gv20644500.1">
    <property type="protein sequence ID" value="AET7Gv20644500.1"/>
    <property type="gene ID" value="AET7Gv20644500"/>
</dbReference>
<evidence type="ECO:0000313" key="4">
    <source>
        <dbReference type="EnsemblPlants" id="AET7Gv20644500.1"/>
    </source>
</evidence>
<dbReference type="STRING" id="200361.A0A453RMW1"/>
<sequence>TERKTMSAMPRLETQTKPGVPSVAGCGAAASRGRRRHRSPSPPLHRHNEADGADHGVSNLSESEGSRTDSRHRRRRKGRGRSSSGKRSRRGRSRGSSSDSDVDSETSYESRKRSRRSSNNRSSGKKIKGSDFGGSGKHGRAAKGNAKAGDEKKDAIEFKNMSASRKQQPAPDDVPGPLPLPRVDVDVQVKYGGALRPGEGDAMAQFVQQGKRIPRRGEVGLSAEEIQRFEEAGYVMSWSRHSRITAVRLRKENQVYSAEEKRALATFNYEQRAMRESKVRDNLRRLVDKTLGKLAETEHDPFAMPPSR</sequence>
<dbReference type="Gramene" id="AET7Gv20644500.1">
    <property type="protein sequence ID" value="AET7Gv20644500.1"/>
    <property type="gene ID" value="AET7Gv20644500"/>
</dbReference>
<evidence type="ECO:0000259" key="3">
    <source>
        <dbReference type="Pfam" id="PF06047"/>
    </source>
</evidence>
<feature type="region of interest" description="Disordered" evidence="2">
    <location>
        <begin position="1"/>
        <end position="182"/>
    </location>
</feature>
<feature type="compositionally biased region" description="Basic and acidic residues" evidence="2">
    <location>
        <begin position="148"/>
        <end position="157"/>
    </location>
</feature>
<dbReference type="InterPro" id="IPR009269">
    <property type="entry name" value="NKAP_C"/>
</dbReference>
<evidence type="ECO:0000256" key="2">
    <source>
        <dbReference type="SAM" id="MobiDB-lite"/>
    </source>
</evidence>
<comment type="similarity">
    <text evidence="1">Belongs to the NKAP family.</text>
</comment>
<feature type="compositionally biased region" description="Basic residues" evidence="2">
    <location>
        <begin position="70"/>
        <end position="93"/>
    </location>
</feature>
<name>A0A453RMW1_AEGTS</name>
<dbReference type="PANTHER" id="PTHR13087:SF12">
    <property type="entry name" value="NF-KAPPA-B-ACTIVATING PROTEIN C-TERMINAL DOMAIN-CONTAINING PROTEIN"/>
    <property type="match status" value="1"/>
</dbReference>
<dbReference type="GO" id="GO:0003682">
    <property type="term" value="F:chromatin binding"/>
    <property type="evidence" value="ECO:0007669"/>
    <property type="project" value="InterPro"/>
</dbReference>
<dbReference type="Pfam" id="PF06047">
    <property type="entry name" value="Nkap_C"/>
    <property type="match status" value="1"/>
</dbReference>
<dbReference type="PANTHER" id="PTHR13087">
    <property type="entry name" value="NF-KAPPA B ACTIVATING PROTEIN"/>
    <property type="match status" value="1"/>
</dbReference>
<dbReference type="GO" id="GO:0010468">
    <property type="term" value="P:regulation of gene expression"/>
    <property type="evidence" value="ECO:0007669"/>
    <property type="project" value="TreeGrafter"/>
</dbReference>
<evidence type="ECO:0000313" key="5">
    <source>
        <dbReference type="Proteomes" id="UP000015105"/>
    </source>
</evidence>
<reference evidence="4" key="5">
    <citation type="journal article" date="2021" name="G3 (Bethesda)">
        <title>Aegilops tauschii genome assembly Aet v5.0 features greater sequence contiguity and improved annotation.</title>
        <authorList>
            <person name="Wang L."/>
            <person name="Zhu T."/>
            <person name="Rodriguez J.C."/>
            <person name="Deal K.R."/>
            <person name="Dubcovsky J."/>
            <person name="McGuire P.E."/>
            <person name="Lux T."/>
            <person name="Spannagl M."/>
            <person name="Mayer K.F.X."/>
            <person name="Baldrich P."/>
            <person name="Meyers B.C."/>
            <person name="Huo N."/>
            <person name="Gu Y.Q."/>
            <person name="Zhou H."/>
            <person name="Devos K.M."/>
            <person name="Bennetzen J.L."/>
            <person name="Unver T."/>
            <person name="Budak H."/>
            <person name="Gulick P.J."/>
            <person name="Galiba G."/>
            <person name="Kalapos B."/>
            <person name="Nelson D.R."/>
            <person name="Li P."/>
            <person name="You F.M."/>
            <person name="Luo M.C."/>
            <person name="Dvorak J."/>
        </authorList>
    </citation>
    <scope>NUCLEOTIDE SEQUENCE [LARGE SCALE GENOMIC DNA]</scope>
    <source>
        <strain evidence="4">cv. AL8/78</strain>
    </source>
</reference>
<proteinExistence type="inferred from homology"/>
<keyword evidence="5" id="KW-1185">Reference proteome</keyword>
<dbReference type="AlphaFoldDB" id="A0A453RMW1"/>
<dbReference type="InterPro" id="IPR040466">
    <property type="entry name" value="NKAP"/>
</dbReference>
<reference evidence="5" key="1">
    <citation type="journal article" date="2014" name="Science">
        <title>Ancient hybridizations among the ancestral genomes of bread wheat.</title>
        <authorList>
            <consortium name="International Wheat Genome Sequencing Consortium,"/>
            <person name="Marcussen T."/>
            <person name="Sandve S.R."/>
            <person name="Heier L."/>
            <person name="Spannagl M."/>
            <person name="Pfeifer M."/>
            <person name="Jakobsen K.S."/>
            <person name="Wulff B.B."/>
            <person name="Steuernagel B."/>
            <person name="Mayer K.F."/>
            <person name="Olsen O.A."/>
        </authorList>
    </citation>
    <scope>NUCLEOTIDE SEQUENCE [LARGE SCALE GENOMIC DNA]</scope>
    <source>
        <strain evidence="5">cv. AL8/78</strain>
    </source>
</reference>
<dbReference type="Proteomes" id="UP000015105">
    <property type="component" value="Chromosome 7D"/>
</dbReference>
<evidence type="ECO:0000256" key="1">
    <source>
        <dbReference type="ARBA" id="ARBA00009313"/>
    </source>
</evidence>